<evidence type="ECO:0000256" key="6">
    <source>
        <dbReference type="SAM" id="MobiDB-lite"/>
    </source>
</evidence>
<keyword evidence="9" id="KW-1185">Reference proteome</keyword>
<evidence type="ECO:0000256" key="3">
    <source>
        <dbReference type="ARBA" id="ARBA00023163"/>
    </source>
</evidence>
<dbReference type="Pfam" id="PF00010">
    <property type="entry name" value="HLH"/>
    <property type="match status" value="1"/>
</dbReference>
<feature type="coiled-coil region" evidence="5">
    <location>
        <begin position="193"/>
        <end position="250"/>
    </location>
</feature>
<comment type="caution">
    <text evidence="8">The sequence shown here is derived from an EMBL/GenBank/DDBJ whole genome shotgun (WGS) entry which is preliminary data.</text>
</comment>
<feature type="domain" description="BHLH" evidence="7">
    <location>
        <begin position="153"/>
        <end position="203"/>
    </location>
</feature>
<keyword evidence="2" id="KW-0805">Transcription regulation</keyword>
<evidence type="ECO:0000256" key="5">
    <source>
        <dbReference type="SAM" id="Coils"/>
    </source>
</evidence>
<keyword evidence="5" id="KW-0175">Coiled coil</keyword>
<keyword evidence="4" id="KW-0539">Nucleus</keyword>
<evidence type="ECO:0000256" key="4">
    <source>
        <dbReference type="ARBA" id="ARBA00023242"/>
    </source>
</evidence>
<dbReference type="AlphaFoldDB" id="A0AAV5LQL5"/>
<sequence>MGDFIADLSFHSSLACLGIDPMMEPINQFVGTSQNTPEVPTLNLQSSMPNFYPSGSYFSHQESDFPEIWTQNSQGIIHSSTQNEGPVVQSNDTAKVESIGSKKRKAKDFSESSSGSSSPQVIKRRNGFGKGKRVKGNEEEPKEVVHVRAKRGQATNRHSLAERVRRGKINEKLKLLQDIVPGCYKTMGMAVMLEEIINYVKSLQNQVEFLSKELTAAFRLSNFSSETDGLETMQRVKEQEGKELERLIREGGYGGPSCFNSTWPL</sequence>
<gene>
    <name evidence="8" type="ORF">SLEP1_g47200</name>
</gene>
<evidence type="ECO:0000313" key="9">
    <source>
        <dbReference type="Proteomes" id="UP001054252"/>
    </source>
</evidence>
<dbReference type="InterPro" id="IPR011598">
    <property type="entry name" value="bHLH_dom"/>
</dbReference>
<feature type="region of interest" description="Disordered" evidence="6">
    <location>
        <begin position="78"/>
        <end position="159"/>
    </location>
</feature>
<reference evidence="8 9" key="1">
    <citation type="journal article" date="2021" name="Commun. Biol.">
        <title>The genome of Shorea leprosula (Dipterocarpaceae) highlights the ecological relevance of drought in aseasonal tropical rainforests.</title>
        <authorList>
            <person name="Ng K.K.S."/>
            <person name="Kobayashi M.J."/>
            <person name="Fawcett J.A."/>
            <person name="Hatakeyama M."/>
            <person name="Paape T."/>
            <person name="Ng C.H."/>
            <person name="Ang C.C."/>
            <person name="Tnah L.H."/>
            <person name="Lee C.T."/>
            <person name="Nishiyama T."/>
            <person name="Sese J."/>
            <person name="O'Brien M.J."/>
            <person name="Copetti D."/>
            <person name="Mohd Noor M.I."/>
            <person name="Ong R.C."/>
            <person name="Putra M."/>
            <person name="Sireger I.Z."/>
            <person name="Indrioko S."/>
            <person name="Kosugi Y."/>
            <person name="Izuno A."/>
            <person name="Isagi Y."/>
            <person name="Lee S.L."/>
            <person name="Shimizu K.K."/>
        </authorList>
    </citation>
    <scope>NUCLEOTIDE SEQUENCE [LARGE SCALE GENOMIC DNA]</scope>
    <source>
        <strain evidence="8">214</strain>
    </source>
</reference>
<accession>A0AAV5LQL5</accession>
<name>A0AAV5LQL5_9ROSI</name>
<feature type="compositionally biased region" description="Basic and acidic residues" evidence="6">
    <location>
        <begin position="135"/>
        <end position="146"/>
    </location>
</feature>
<dbReference type="GO" id="GO:0003700">
    <property type="term" value="F:DNA-binding transcription factor activity"/>
    <property type="evidence" value="ECO:0007669"/>
    <property type="project" value="TreeGrafter"/>
</dbReference>
<evidence type="ECO:0000256" key="1">
    <source>
        <dbReference type="ARBA" id="ARBA00004123"/>
    </source>
</evidence>
<dbReference type="PANTHER" id="PTHR12565">
    <property type="entry name" value="STEROL REGULATORY ELEMENT-BINDING PROTEIN"/>
    <property type="match status" value="1"/>
</dbReference>
<comment type="subcellular location">
    <subcellularLocation>
        <location evidence="1">Nucleus</location>
    </subcellularLocation>
</comment>
<dbReference type="PROSITE" id="PS50888">
    <property type="entry name" value="BHLH"/>
    <property type="match status" value="1"/>
</dbReference>
<organism evidence="8 9">
    <name type="scientific">Rubroshorea leprosula</name>
    <dbReference type="NCBI Taxonomy" id="152421"/>
    <lineage>
        <taxon>Eukaryota</taxon>
        <taxon>Viridiplantae</taxon>
        <taxon>Streptophyta</taxon>
        <taxon>Embryophyta</taxon>
        <taxon>Tracheophyta</taxon>
        <taxon>Spermatophyta</taxon>
        <taxon>Magnoliopsida</taxon>
        <taxon>eudicotyledons</taxon>
        <taxon>Gunneridae</taxon>
        <taxon>Pentapetalae</taxon>
        <taxon>rosids</taxon>
        <taxon>malvids</taxon>
        <taxon>Malvales</taxon>
        <taxon>Dipterocarpaceae</taxon>
        <taxon>Rubroshorea</taxon>
    </lineage>
</organism>
<dbReference type="EMBL" id="BPVZ01000134">
    <property type="protein sequence ID" value="GKV39435.1"/>
    <property type="molecule type" value="Genomic_DNA"/>
</dbReference>
<dbReference type="Gene3D" id="4.10.280.10">
    <property type="entry name" value="Helix-loop-helix DNA-binding domain"/>
    <property type="match status" value="1"/>
</dbReference>
<dbReference type="InterPro" id="IPR024097">
    <property type="entry name" value="bHLH_ZIP_TF"/>
</dbReference>
<dbReference type="GO" id="GO:0005634">
    <property type="term" value="C:nucleus"/>
    <property type="evidence" value="ECO:0007669"/>
    <property type="project" value="UniProtKB-SubCell"/>
</dbReference>
<proteinExistence type="predicted"/>
<feature type="compositionally biased region" description="Polar residues" evidence="6">
    <location>
        <begin position="78"/>
        <end position="93"/>
    </location>
</feature>
<dbReference type="PANTHER" id="PTHR12565:SF340">
    <property type="entry name" value="TRANSCRIPTION FACTOR BEE 3"/>
    <property type="match status" value="1"/>
</dbReference>
<keyword evidence="3" id="KW-0804">Transcription</keyword>
<feature type="compositionally biased region" description="Basic residues" evidence="6">
    <location>
        <begin position="122"/>
        <end position="134"/>
    </location>
</feature>
<dbReference type="SUPFAM" id="SSF47459">
    <property type="entry name" value="HLH, helix-loop-helix DNA-binding domain"/>
    <property type="match status" value="1"/>
</dbReference>
<evidence type="ECO:0000313" key="8">
    <source>
        <dbReference type="EMBL" id="GKV39435.1"/>
    </source>
</evidence>
<protein>
    <recommendedName>
        <fullName evidence="7">BHLH domain-containing protein</fullName>
    </recommendedName>
</protein>
<dbReference type="SMART" id="SM00353">
    <property type="entry name" value="HLH"/>
    <property type="match status" value="1"/>
</dbReference>
<evidence type="ECO:0000256" key="2">
    <source>
        <dbReference type="ARBA" id="ARBA00023015"/>
    </source>
</evidence>
<dbReference type="Proteomes" id="UP001054252">
    <property type="component" value="Unassembled WGS sequence"/>
</dbReference>
<dbReference type="InterPro" id="IPR036638">
    <property type="entry name" value="HLH_DNA-bd_sf"/>
</dbReference>
<evidence type="ECO:0000259" key="7">
    <source>
        <dbReference type="PROSITE" id="PS50888"/>
    </source>
</evidence>
<dbReference type="GO" id="GO:0046983">
    <property type="term" value="F:protein dimerization activity"/>
    <property type="evidence" value="ECO:0007669"/>
    <property type="project" value="InterPro"/>
</dbReference>